<dbReference type="Proteomes" id="UP000306319">
    <property type="component" value="Unassembled WGS sequence"/>
</dbReference>
<proteinExistence type="predicted"/>
<dbReference type="EMBL" id="SRYB01000029">
    <property type="protein sequence ID" value="TGY77129.1"/>
    <property type="molecule type" value="Genomic_DNA"/>
</dbReference>
<evidence type="ECO:0000313" key="2">
    <source>
        <dbReference type="Proteomes" id="UP000306319"/>
    </source>
</evidence>
<reference evidence="1" key="1">
    <citation type="submission" date="2019-04" db="EMBL/GenBank/DDBJ databases">
        <title>Microbes associate with the intestines of laboratory mice.</title>
        <authorList>
            <person name="Navarre W."/>
            <person name="Wong E."/>
            <person name="Huang K."/>
            <person name="Tropini C."/>
            <person name="Ng K."/>
            <person name="Yu B."/>
        </authorList>
    </citation>
    <scope>NUCLEOTIDE SEQUENCE</scope>
    <source>
        <strain evidence="1">NM04_E33</strain>
    </source>
</reference>
<gene>
    <name evidence="1" type="ORF">E5331_15680</name>
</gene>
<keyword evidence="2" id="KW-1185">Reference proteome</keyword>
<sequence length="899" mass="99601">MKQRDLMFGFGLFGALGMMAQSPFVGSLPPTEGSGDYYLYQVESGKWLQNNQRVRGQWTTHAQLDKNGFDVEVIAIDGGWQLNPKLGSNHSINSGGDRFYMDTNHGVSPWSFEPVEMSEVSNAFKIQALVWDELNEPYYLGEKDDELSDNAENLTWQLVSCADRIEWMKNAVADGPVDATWLIPAQDLGRNDERRSQWTHKWTADGSGIGLGGADFNSVQEAWHRATNYVDYIILKDIPNGTYRFTVQGWYRDTEVESAELQQRMADGTEVLRASYFAGAASAELMPISKNASTEEVAGKYSYHIEPAGIWVPNSLNDASEVFSDGAYTNEWIETTVTDGTLIIGISKREADHRDWLVYDNFQLQYVSQDAPAADLSGLKSELETMIAEANGLDSTPVLAAAIEEANAAVASESASVLRDAIFSLQTVLSGIKVSKSEIALYAEIKKFCVEEGVDTTSADEIYMTAANRDDYNRAIKELRYARRRAHADKHEDVFAGSPVAAGEFYLYNVGQKQFLSGGSDWGAHAALSMPGRLVVLEEEDAASNAYHINTNLFNGEDKHYLNYRGYMDAPIAGAWKFIPVDGKENVYNIVQNDYQDVHVGWAPYADTDNKNNDETTVGTELRNLAADDLNAQWKLVSRAERMALMENASIDNPVDVSFLIESPNFNQREGADMLWSFANGNIWEYGGNHYDFAAESWNTTDFDMNQELNGLPAGVYKASVQGFYRNGDHGDQPDLEFSQNAYLYCGSDEADDVLLPNITAESGMVPGEGDDAVAEDGTVYNYPNGIVQATNFFKNGLYRTYTVINVAEGDPVILGVGKDVQGAEKDWVVADNFRLTYYGKSTTKDEVKDMLSSGVVPVIDNSDEAKGDNRIYNLQGIEVTNPTAPGIYIRNGKKFVVR</sequence>
<accession>A0AC61REP1</accession>
<comment type="caution">
    <text evidence="1">The sequence shown here is derived from an EMBL/GenBank/DDBJ whole genome shotgun (WGS) entry which is preliminary data.</text>
</comment>
<evidence type="ECO:0000313" key="1">
    <source>
        <dbReference type="EMBL" id="TGY77129.1"/>
    </source>
</evidence>
<name>A0AC61REP1_9BACT</name>
<protein>
    <submittedName>
        <fullName evidence="1">Uncharacterized protein</fullName>
    </submittedName>
</protein>
<organism evidence="1 2">
    <name type="scientific">Lepagella muris</name>
    <dbReference type="NCBI Taxonomy" id="3032870"/>
    <lineage>
        <taxon>Bacteria</taxon>
        <taxon>Pseudomonadati</taxon>
        <taxon>Bacteroidota</taxon>
        <taxon>Bacteroidia</taxon>
        <taxon>Bacteroidales</taxon>
        <taxon>Muribaculaceae</taxon>
        <taxon>Lepagella</taxon>
    </lineage>
</organism>